<feature type="region of interest" description="Disordered" evidence="10">
    <location>
        <begin position="294"/>
        <end position="322"/>
    </location>
</feature>
<evidence type="ECO:0000313" key="13">
    <source>
        <dbReference type="WBParaSite" id="Gr19_v10_g8577.t1"/>
    </source>
</evidence>
<dbReference type="GO" id="GO:0008270">
    <property type="term" value="F:zinc ion binding"/>
    <property type="evidence" value="ECO:0007669"/>
    <property type="project" value="UniProtKB-KW"/>
</dbReference>
<dbReference type="FunFam" id="3.30.160.60:FF:000043">
    <property type="entry name" value="Scratch family zinc finger 2"/>
    <property type="match status" value="1"/>
</dbReference>
<dbReference type="PROSITE" id="PS00028">
    <property type="entry name" value="ZINC_FINGER_C2H2_1"/>
    <property type="match status" value="4"/>
</dbReference>
<dbReference type="SUPFAM" id="SSF57667">
    <property type="entry name" value="beta-beta-alpha zinc fingers"/>
    <property type="match status" value="3"/>
</dbReference>
<evidence type="ECO:0000256" key="3">
    <source>
        <dbReference type="ARBA" id="ARBA00022737"/>
    </source>
</evidence>
<feature type="compositionally biased region" description="Gly residues" evidence="10">
    <location>
        <begin position="433"/>
        <end position="442"/>
    </location>
</feature>
<dbReference type="AlphaFoldDB" id="A0A914IC53"/>
<feature type="region of interest" description="Disordered" evidence="10">
    <location>
        <begin position="221"/>
        <end position="269"/>
    </location>
</feature>
<keyword evidence="3" id="KW-0677">Repeat</keyword>
<dbReference type="GO" id="GO:0005634">
    <property type="term" value="C:nucleus"/>
    <property type="evidence" value="ECO:0007669"/>
    <property type="project" value="UniProtKB-SubCell"/>
</dbReference>
<evidence type="ECO:0000256" key="7">
    <source>
        <dbReference type="ARBA" id="ARBA00023242"/>
    </source>
</evidence>
<comment type="similarity">
    <text evidence="8">Belongs to the snail C2H2-type zinc-finger protein family.</text>
</comment>
<evidence type="ECO:0000256" key="1">
    <source>
        <dbReference type="ARBA" id="ARBA00004123"/>
    </source>
</evidence>
<dbReference type="Gene3D" id="3.30.160.60">
    <property type="entry name" value="Classic Zinc Finger"/>
    <property type="match status" value="3"/>
</dbReference>
<evidence type="ECO:0000256" key="4">
    <source>
        <dbReference type="ARBA" id="ARBA00022771"/>
    </source>
</evidence>
<dbReference type="PROSITE" id="PS50157">
    <property type="entry name" value="ZINC_FINGER_C2H2_2"/>
    <property type="match status" value="4"/>
</dbReference>
<keyword evidence="6" id="KW-0238">DNA-binding</keyword>
<dbReference type="GO" id="GO:0000122">
    <property type="term" value="P:negative regulation of transcription by RNA polymerase II"/>
    <property type="evidence" value="ECO:0007669"/>
    <property type="project" value="UniProtKB-ARBA"/>
</dbReference>
<dbReference type="InterPro" id="IPR013087">
    <property type="entry name" value="Znf_C2H2_type"/>
</dbReference>
<keyword evidence="5" id="KW-0862">Zinc</keyword>
<feature type="domain" description="C2H2-type" evidence="11">
    <location>
        <begin position="403"/>
        <end position="430"/>
    </location>
</feature>
<dbReference type="SMART" id="SM00355">
    <property type="entry name" value="ZnF_C2H2"/>
    <property type="match status" value="4"/>
</dbReference>
<dbReference type="WBParaSite" id="Gr19_v10_g8577.t1">
    <property type="protein sequence ID" value="Gr19_v10_g8577.t1"/>
    <property type="gene ID" value="Gr19_v10_g8577"/>
</dbReference>
<keyword evidence="2" id="KW-0479">Metal-binding</keyword>
<feature type="region of interest" description="Disordered" evidence="10">
    <location>
        <begin position="139"/>
        <end position="199"/>
    </location>
</feature>
<dbReference type="FunFam" id="3.30.160.60:FF:001465">
    <property type="entry name" value="Zinc finger protein 560"/>
    <property type="match status" value="1"/>
</dbReference>
<evidence type="ECO:0000256" key="8">
    <source>
        <dbReference type="ARBA" id="ARBA00037948"/>
    </source>
</evidence>
<dbReference type="Pfam" id="PF00096">
    <property type="entry name" value="zf-C2H2"/>
    <property type="match status" value="3"/>
</dbReference>
<keyword evidence="7" id="KW-0539">Nucleus</keyword>
<proteinExistence type="inferred from homology"/>
<sequence>MDTTFSASPFIASTGIQQHFSSPLLQQLLQLQPPTSQPTQRIGRQNVPQVPSTALPSVAAAAAMALAAAPQLHLTTPSQAAHSNNLSSALLILHQQQQLREQQQQQVFLLGRLFQCQWPSLMAAGRGALQLEDEGTTTTANVPLTVKSEHPEGGRQQCRGKAANDGRMAPRREGEEGTKSKKSFSPTSARPVRTGSFSIDGILAGGTSAVVDYFMEEQELSWTDGRRSRKSHSGGASGNGKETTTATTPTATKTLHKKKHPPLPSSSSVRQSSAAFACAKHVCAECGKSYATSSNLSRHKQTHRSLDSPHAKKARPNAGGEKNTAPFLSYVSMPALSMHLLTHQARHKCHICGKMFSRPWLLKGHLRSHTGQKPFGCGNCGKAFSDRSNLRAHLNTHNNEKRWHCERCGRVFALRSYLSKHLEQHHHNHPHGDGTGGGGGEEGMTAKRKNGDEMGTALPSDGLR</sequence>
<dbReference type="InterPro" id="IPR050527">
    <property type="entry name" value="Snail/Krueppel_Znf"/>
</dbReference>
<keyword evidence="12" id="KW-1185">Reference proteome</keyword>
<evidence type="ECO:0000256" key="2">
    <source>
        <dbReference type="ARBA" id="ARBA00022723"/>
    </source>
</evidence>
<feature type="region of interest" description="Disordered" evidence="10">
    <location>
        <begin position="423"/>
        <end position="464"/>
    </location>
</feature>
<dbReference type="PANTHER" id="PTHR24388:SF38">
    <property type="entry name" value="PROTEIN SNAIL"/>
    <property type="match status" value="1"/>
</dbReference>
<evidence type="ECO:0000256" key="9">
    <source>
        <dbReference type="PROSITE-ProRule" id="PRU00042"/>
    </source>
</evidence>
<evidence type="ECO:0000256" key="10">
    <source>
        <dbReference type="SAM" id="MobiDB-lite"/>
    </source>
</evidence>
<dbReference type="FunFam" id="3.30.160.60:FF:000446">
    <property type="entry name" value="Zinc finger protein"/>
    <property type="match status" value="1"/>
</dbReference>
<comment type="subcellular location">
    <subcellularLocation>
        <location evidence="1">Nucleus</location>
    </subcellularLocation>
</comment>
<organism evidence="12 13">
    <name type="scientific">Globodera rostochiensis</name>
    <name type="common">Golden nematode worm</name>
    <name type="synonym">Heterodera rostochiensis</name>
    <dbReference type="NCBI Taxonomy" id="31243"/>
    <lineage>
        <taxon>Eukaryota</taxon>
        <taxon>Metazoa</taxon>
        <taxon>Ecdysozoa</taxon>
        <taxon>Nematoda</taxon>
        <taxon>Chromadorea</taxon>
        <taxon>Rhabditida</taxon>
        <taxon>Tylenchina</taxon>
        <taxon>Tylenchomorpha</taxon>
        <taxon>Tylenchoidea</taxon>
        <taxon>Heteroderidae</taxon>
        <taxon>Heteroderinae</taxon>
        <taxon>Globodera</taxon>
    </lineage>
</organism>
<feature type="compositionally biased region" description="Low complexity" evidence="10">
    <location>
        <begin position="243"/>
        <end position="253"/>
    </location>
</feature>
<evidence type="ECO:0000256" key="5">
    <source>
        <dbReference type="ARBA" id="ARBA00022833"/>
    </source>
</evidence>
<feature type="domain" description="C2H2-type" evidence="11">
    <location>
        <begin position="375"/>
        <end position="402"/>
    </location>
</feature>
<dbReference type="GO" id="GO:0000981">
    <property type="term" value="F:DNA-binding transcription factor activity, RNA polymerase II-specific"/>
    <property type="evidence" value="ECO:0007669"/>
    <property type="project" value="TreeGrafter"/>
</dbReference>
<dbReference type="Proteomes" id="UP000887572">
    <property type="component" value="Unplaced"/>
</dbReference>
<feature type="domain" description="C2H2-type" evidence="11">
    <location>
        <begin position="281"/>
        <end position="308"/>
    </location>
</feature>
<feature type="compositionally biased region" description="Basic and acidic residues" evidence="10">
    <location>
        <begin position="162"/>
        <end position="179"/>
    </location>
</feature>
<feature type="domain" description="C2H2-type" evidence="11">
    <location>
        <begin position="347"/>
        <end position="374"/>
    </location>
</feature>
<evidence type="ECO:0000313" key="12">
    <source>
        <dbReference type="Proteomes" id="UP000887572"/>
    </source>
</evidence>
<dbReference type="GO" id="GO:0000978">
    <property type="term" value="F:RNA polymerase II cis-regulatory region sequence-specific DNA binding"/>
    <property type="evidence" value="ECO:0007669"/>
    <property type="project" value="TreeGrafter"/>
</dbReference>
<accession>A0A914IC53</accession>
<dbReference type="PANTHER" id="PTHR24388">
    <property type="entry name" value="ZINC FINGER PROTEIN"/>
    <property type="match status" value="1"/>
</dbReference>
<keyword evidence="4 9" id="KW-0863">Zinc-finger</keyword>
<protein>
    <submittedName>
        <fullName evidence="13">C2H2-type domain-containing protein</fullName>
    </submittedName>
</protein>
<evidence type="ECO:0000256" key="6">
    <source>
        <dbReference type="ARBA" id="ARBA00023125"/>
    </source>
</evidence>
<evidence type="ECO:0000259" key="11">
    <source>
        <dbReference type="PROSITE" id="PS50157"/>
    </source>
</evidence>
<dbReference type="InterPro" id="IPR036236">
    <property type="entry name" value="Znf_C2H2_sf"/>
</dbReference>
<reference evidence="13" key="1">
    <citation type="submission" date="2022-11" db="UniProtKB">
        <authorList>
            <consortium name="WormBaseParasite"/>
        </authorList>
    </citation>
    <scope>IDENTIFICATION</scope>
</reference>
<name>A0A914IC53_GLORO</name>